<keyword evidence="2" id="KW-1185">Reference proteome</keyword>
<organism evidence="1">
    <name type="scientific">Brazilian cedratvirus IHUMI</name>
    <dbReference type="NCBI Taxonomy" id="2126980"/>
    <lineage>
        <taxon>Viruses</taxon>
        <taxon>Pithoviruses</taxon>
        <taxon>Orthocedratvirinae</taxon>
        <taxon>Alphacedratvirus</taxon>
        <taxon>Alphacedratvirus brasiliense</taxon>
    </lineage>
</organism>
<accession>A0A2R8FDT4</accession>
<sequence length="304" mass="34825">MDYGGDDVVELPAFTPYENYVGKNLRPLSKTVLPSRGAYPRSALEYTFGLDTAGEALLQGKEEEIFTSYTPNLNFSLGRIAKFETASPLVKDVLLLLYGSRESFVGATGHPLEPYIFEFDRNMDSDSTVRAIGSAIGLFIDLDPNFQAYELFIDKLVSCILQLEPKRINDAKYTGRPRLGDIVNMDRDKFRQEVEKYSWEYSENLYQDRMNFYRFLSLSDEEREQEILSYQEDMQEEAYEETEERIDNREEQGEISTTLQVPASAYSLLASQDKQPILPTLEKSYASYASKTPLREFGNYSPGF</sequence>
<protein>
    <submittedName>
        <fullName evidence="1">Uncharacterized protein</fullName>
    </submittedName>
</protein>
<dbReference type="EMBL" id="LT994651">
    <property type="protein sequence ID" value="SPN79177.1"/>
    <property type="molecule type" value="Genomic_DNA"/>
</dbReference>
<proteinExistence type="predicted"/>
<reference evidence="1" key="1">
    <citation type="submission" date="2018-03" db="EMBL/GenBank/DDBJ databases">
        <authorList>
            <consortium name="Urmite Genomes"/>
        </authorList>
    </citation>
    <scope>NUCLEOTIDE SEQUENCE [LARGE SCALE GENOMIC DNA]</scope>
    <source>
        <strain evidence="1">IHUMI-27.7</strain>
    </source>
</reference>
<dbReference type="Proteomes" id="UP000273054">
    <property type="component" value="Segment"/>
</dbReference>
<evidence type="ECO:0000313" key="2">
    <source>
        <dbReference type="Proteomes" id="UP000273054"/>
    </source>
</evidence>
<evidence type="ECO:0000313" key="1">
    <source>
        <dbReference type="EMBL" id="SPN79177.1"/>
    </source>
</evidence>
<name>A0A2R8FDT4_9VIRU</name>
<gene>
    <name evidence="1" type="ORF">BRZCDTV_197</name>
</gene>